<dbReference type="Proteomes" id="UP000314294">
    <property type="component" value="Unassembled WGS sequence"/>
</dbReference>
<name>A0A4Z2HKX6_9TELE</name>
<keyword evidence="2" id="KW-1185">Reference proteome</keyword>
<protein>
    <submittedName>
        <fullName evidence="1">Uncharacterized protein</fullName>
    </submittedName>
</protein>
<evidence type="ECO:0000313" key="1">
    <source>
        <dbReference type="EMBL" id="TNN65955.1"/>
    </source>
</evidence>
<dbReference type="EMBL" id="SRLO01000227">
    <property type="protein sequence ID" value="TNN65955.1"/>
    <property type="molecule type" value="Genomic_DNA"/>
</dbReference>
<proteinExistence type="predicted"/>
<organism evidence="1 2">
    <name type="scientific">Liparis tanakae</name>
    <name type="common">Tanaka's snailfish</name>
    <dbReference type="NCBI Taxonomy" id="230148"/>
    <lineage>
        <taxon>Eukaryota</taxon>
        <taxon>Metazoa</taxon>
        <taxon>Chordata</taxon>
        <taxon>Craniata</taxon>
        <taxon>Vertebrata</taxon>
        <taxon>Euteleostomi</taxon>
        <taxon>Actinopterygii</taxon>
        <taxon>Neopterygii</taxon>
        <taxon>Teleostei</taxon>
        <taxon>Neoteleostei</taxon>
        <taxon>Acanthomorphata</taxon>
        <taxon>Eupercaria</taxon>
        <taxon>Perciformes</taxon>
        <taxon>Cottioidei</taxon>
        <taxon>Cottales</taxon>
        <taxon>Liparidae</taxon>
        <taxon>Liparis</taxon>
    </lineage>
</organism>
<gene>
    <name evidence="1" type="ORF">EYF80_023828</name>
</gene>
<reference evidence="1 2" key="1">
    <citation type="submission" date="2019-03" db="EMBL/GenBank/DDBJ databases">
        <title>First draft genome of Liparis tanakae, snailfish: a comprehensive survey of snailfish specific genes.</title>
        <authorList>
            <person name="Kim W."/>
            <person name="Song I."/>
            <person name="Jeong J.-H."/>
            <person name="Kim D."/>
            <person name="Kim S."/>
            <person name="Ryu S."/>
            <person name="Song J.Y."/>
            <person name="Lee S.K."/>
        </authorList>
    </citation>
    <scope>NUCLEOTIDE SEQUENCE [LARGE SCALE GENOMIC DNA]</scope>
    <source>
        <tissue evidence="1">Muscle</tissue>
    </source>
</reference>
<evidence type="ECO:0000313" key="2">
    <source>
        <dbReference type="Proteomes" id="UP000314294"/>
    </source>
</evidence>
<sequence>MFGFRRLLHRRFTSCTIMYSTPISAESKYVFVIRPRTGCRVNKLLVSRYNHEVSSIKLGTGHPLPRLQYMSTFL</sequence>
<accession>A0A4Z2HKX6</accession>
<comment type="caution">
    <text evidence="1">The sequence shown here is derived from an EMBL/GenBank/DDBJ whole genome shotgun (WGS) entry which is preliminary data.</text>
</comment>
<dbReference type="AlphaFoldDB" id="A0A4Z2HKX6"/>